<evidence type="ECO:0000313" key="7">
    <source>
        <dbReference type="EMBL" id="KAL3124433.1"/>
    </source>
</evidence>
<feature type="domain" description="Histone deacetylase interacting" evidence="6">
    <location>
        <begin position="624"/>
        <end position="725"/>
    </location>
</feature>
<protein>
    <recommendedName>
        <fullName evidence="6">Histone deacetylase interacting domain-containing protein</fullName>
    </recommendedName>
</protein>
<evidence type="ECO:0000259" key="6">
    <source>
        <dbReference type="SMART" id="SM00761"/>
    </source>
</evidence>
<feature type="region of interest" description="Disordered" evidence="5">
    <location>
        <begin position="912"/>
        <end position="985"/>
    </location>
</feature>
<proteinExistence type="predicted"/>
<feature type="compositionally biased region" description="Low complexity" evidence="5">
    <location>
        <begin position="71"/>
        <end position="93"/>
    </location>
</feature>
<comment type="caution">
    <text evidence="7">The sequence shown here is derived from an EMBL/GenBank/DDBJ whole genome shotgun (WGS) entry which is preliminary data.</text>
</comment>
<dbReference type="PANTHER" id="PTHR12346:SF0">
    <property type="entry name" value="SIN3A, ISOFORM G"/>
    <property type="match status" value="1"/>
</dbReference>
<keyword evidence="3 4" id="KW-0539">Nucleus</keyword>
<dbReference type="InterPro" id="IPR036600">
    <property type="entry name" value="PAH_sf"/>
</dbReference>
<feature type="region of interest" description="Disordered" evidence="5">
    <location>
        <begin position="58"/>
        <end position="93"/>
    </location>
</feature>
<evidence type="ECO:0000256" key="1">
    <source>
        <dbReference type="ARBA" id="ARBA00004123"/>
    </source>
</evidence>
<dbReference type="InterPro" id="IPR039774">
    <property type="entry name" value="Sin3-like"/>
</dbReference>
<dbReference type="PANTHER" id="PTHR12346">
    <property type="entry name" value="SIN3B-RELATED"/>
    <property type="match status" value="1"/>
</dbReference>
<gene>
    <name evidence="7" type="ORF">niasHT_007716</name>
</gene>
<dbReference type="PROSITE" id="PS51477">
    <property type="entry name" value="PAH"/>
    <property type="match status" value="2"/>
</dbReference>
<feature type="compositionally biased region" description="Basic and acidic residues" evidence="5">
    <location>
        <begin position="440"/>
        <end position="469"/>
    </location>
</feature>
<dbReference type="InterPro" id="IPR031693">
    <property type="entry name" value="Sin3_C"/>
</dbReference>
<dbReference type="Pfam" id="PF08295">
    <property type="entry name" value="Sin3_corepress"/>
    <property type="match status" value="1"/>
</dbReference>
<organism evidence="7 8">
    <name type="scientific">Heterodera trifolii</name>
    <dbReference type="NCBI Taxonomy" id="157864"/>
    <lineage>
        <taxon>Eukaryota</taxon>
        <taxon>Metazoa</taxon>
        <taxon>Ecdysozoa</taxon>
        <taxon>Nematoda</taxon>
        <taxon>Chromadorea</taxon>
        <taxon>Rhabditida</taxon>
        <taxon>Tylenchina</taxon>
        <taxon>Tylenchomorpha</taxon>
        <taxon>Tylenchoidea</taxon>
        <taxon>Heteroderidae</taxon>
        <taxon>Heteroderinae</taxon>
        <taxon>Heterodera</taxon>
    </lineage>
</organism>
<dbReference type="GO" id="GO:0005634">
    <property type="term" value="C:nucleus"/>
    <property type="evidence" value="ECO:0007669"/>
    <property type="project" value="UniProtKB-SubCell"/>
</dbReference>
<feature type="compositionally biased region" description="Basic and acidic residues" evidence="5">
    <location>
        <begin position="972"/>
        <end position="982"/>
    </location>
</feature>
<dbReference type="InterPro" id="IPR013194">
    <property type="entry name" value="HDAC_interact_dom"/>
</dbReference>
<dbReference type="SUPFAM" id="SSF47762">
    <property type="entry name" value="PAH2 domain"/>
    <property type="match status" value="3"/>
</dbReference>
<evidence type="ECO:0000256" key="2">
    <source>
        <dbReference type="ARBA" id="ARBA00022491"/>
    </source>
</evidence>
<feature type="region of interest" description="Disordered" evidence="5">
    <location>
        <begin position="440"/>
        <end position="489"/>
    </location>
</feature>
<name>A0ABD2MA81_9BILA</name>
<feature type="compositionally biased region" description="Polar residues" evidence="5">
    <location>
        <begin position="474"/>
        <end position="489"/>
    </location>
</feature>
<comment type="subcellular location">
    <subcellularLocation>
        <location evidence="1 4">Nucleus</location>
    </subcellularLocation>
</comment>
<dbReference type="Gene3D" id="1.20.1160.11">
    <property type="entry name" value="Paired amphipathic helix"/>
    <property type="match status" value="3"/>
</dbReference>
<dbReference type="EMBL" id="JBICBT010000073">
    <property type="protein sequence ID" value="KAL3124433.1"/>
    <property type="molecule type" value="Genomic_DNA"/>
</dbReference>
<evidence type="ECO:0000313" key="8">
    <source>
        <dbReference type="Proteomes" id="UP001620626"/>
    </source>
</evidence>
<feature type="region of interest" description="Disordered" evidence="5">
    <location>
        <begin position="262"/>
        <end position="286"/>
    </location>
</feature>
<dbReference type="InterPro" id="IPR003822">
    <property type="entry name" value="PAH"/>
</dbReference>
<feature type="region of interest" description="Disordered" evidence="5">
    <location>
        <begin position="1"/>
        <end position="21"/>
    </location>
</feature>
<evidence type="ECO:0000256" key="5">
    <source>
        <dbReference type="SAM" id="MobiDB-lite"/>
    </source>
</evidence>
<keyword evidence="8" id="KW-1185">Reference proteome</keyword>
<dbReference type="FunFam" id="1.20.1160.11:FF:000001">
    <property type="entry name" value="Paired amphipathic helix protein Sin3"/>
    <property type="match status" value="1"/>
</dbReference>
<dbReference type="Pfam" id="PF16879">
    <property type="entry name" value="Sin3a_C"/>
    <property type="match status" value="1"/>
</dbReference>
<sequence>MSQSHFPSHPGSVPPASPQNVARQLQPSIVGNTTTPNNPTLKTPNVTTRAIDHHHTTFILPHGSTGHHHQQQQQSSFLDGQQQQQQLQSQHPQFVLSQKNELTRGSPKPQSAAVVYQQQQQPVQKIAVVQSQIQPNVKSRKLQVDDALSYLEKVRQQFSNDPQVYNDFLEVMKEFKSHTIDTNGVIRRVSQLFQAFPELIDGFNTFLPHGYEVRVHGSHIFIFEPNGSSSMINNSFAIGGDLIEDGMELAIAAASPQIPLPSSSSVPTIQSHSVSKPNTGVSESPTGIGQSVRYVHVHHQTENPLATIPMEVENEMVRPLIDGGSQRISQEVTQSQQNALSCEMEHNIQNQQPQQQTTKTGQLIHFSEALGYLNRIKGRFADRPDVYREFLNILGNYQQCEGDQKWSEAEVYQRVSRLFHNELDLMRDFKSFLPDAKLDFTEHQSEQQKPKLEDEGKREVMEQKQKQQKEQQQPIQTAQNAKSTAAKSTDIVQKRQFGKEQANLNAKKAKASVNKITYDVGVAEILEEIPLRDFVIFEKIHRALQSETIFENFMRTLVMYNKSLVSRSELVDLITPFLAEHPELLKQFKDILGGQTAIGAHSRKQRPLEERLPRDLAEHIDYNTCKQHGVSYRCLPEDGTRSVCSGRTALCNQVLNDSYVSFPKWSSEDSAPISSKKSPYEDLMYRTEDERFEVDIFIEVNSAAITALECARRKIESMGHEDAKKFMSEEDLGCSPTFLTRAVKKLYGEHGGKILFALKENPLVAVPMVLRRLREKDVECRGLRKEYNEIWRDQVEKNYLKSLDHQALTFKANDLKDIRSKGFIQQLENIYTENLQKAIASGESEADFGPQVAIEYPPDPQVFHETNELLLHYIKRQPNIPKREKAKIKEVLHSIIPKLFMLHIEMAFADNEEVEETSEKSGDESETTSRGDEKPSGTDEGAEEGERQPIVSARQRRGRQRRQSVDSCGTSQRKESGERVIRDGSAASAAAPFSSQCVVRLSTDAHRLAYVMFYGTNPWVLFIRLHAIMCDRLAKIKRRTEELVEEYHVELAIRERQKKLFEEKGDSVEAQLMNAVDVHLGLRDLKKPLQNPENFYQIMLQEMKNLLDGQVDASKFEDTLRSMFDTRAYVLFTMDKLVNTLVRQLQNFVGDSASGQCVEQFEKYFDQRVNGCESGQPAARVDKDYSEAMEKVLLNQHCFKMFFFNRDHPVVTIELIDTDETESEEEEEEEESANVVALHNWKHFLKDEGCDLEDDSLPREREWKSGQPKFLARNVRYRRALAKFLQCNFASSSVAGQSPAKNNSEEPTTNKMLHFYVSNGFILIPQLRDVSDAEMLSDILIRKCRNRKSFRKKSIANTKKFNIWLDRFHKDDTELSARWMTTGCTSRPCQHHEFKFLRFNIYSSKSVDE</sequence>
<dbReference type="Proteomes" id="UP001620626">
    <property type="component" value="Unassembled WGS sequence"/>
</dbReference>
<reference evidence="7 8" key="1">
    <citation type="submission" date="2024-10" db="EMBL/GenBank/DDBJ databases">
        <authorList>
            <person name="Kim D."/>
        </authorList>
    </citation>
    <scope>NUCLEOTIDE SEQUENCE [LARGE SCALE GENOMIC DNA]</scope>
    <source>
        <strain evidence="7">BH-2024</strain>
    </source>
</reference>
<accession>A0ABD2MA81</accession>
<keyword evidence="2" id="KW-0678">Repressor</keyword>
<evidence type="ECO:0000256" key="4">
    <source>
        <dbReference type="PROSITE-ProRule" id="PRU00810"/>
    </source>
</evidence>
<feature type="compositionally biased region" description="Basic and acidic residues" evidence="5">
    <location>
        <begin position="917"/>
        <end position="937"/>
    </location>
</feature>
<evidence type="ECO:0000256" key="3">
    <source>
        <dbReference type="ARBA" id="ARBA00023242"/>
    </source>
</evidence>
<dbReference type="Pfam" id="PF02671">
    <property type="entry name" value="PAH"/>
    <property type="match status" value="3"/>
</dbReference>
<dbReference type="SMART" id="SM00761">
    <property type="entry name" value="HDAC_interact"/>
    <property type="match status" value="1"/>
</dbReference>